<sequence length="45" mass="4931">MKREATESAGSSQSEPVLFREALERLPDAVVICDSTGYLRFANDA</sequence>
<dbReference type="AlphaFoldDB" id="A0A382ST75"/>
<name>A0A382ST75_9ZZZZ</name>
<dbReference type="EMBL" id="UINC01131421">
    <property type="protein sequence ID" value="SVD13120.1"/>
    <property type="molecule type" value="Genomic_DNA"/>
</dbReference>
<organism evidence="1">
    <name type="scientific">marine metagenome</name>
    <dbReference type="NCBI Taxonomy" id="408172"/>
    <lineage>
        <taxon>unclassified sequences</taxon>
        <taxon>metagenomes</taxon>
        <taxon>ecological metagenomes</taxon>
    </lineage>
</organism>
<gene>
    <name evidence="1" type="ORF">METZ01_LOCUS365974</name>
</gene>
<proteinExistence type="predicted"/>
<evidence type="ECO:0008006" key="2">
    <source>
        <dbReference type="Google" id="ProtNLM"/>
    </source>
</evidence>
<evidence type="ECO:0000313" key="1">
    <source>
        <dbReference type="EMBL" id="SVD13120.1"/>
    </source>
</evidence>
<reference evidence="1" key="1">
    <citation type="submission" date="2018-05" db="EMBL/GenBank/DDBJ databases">
        <authorList>
            <person name="Lanie J.A."/>
            <person name="Ng W.-L."/>
            <person name="Kazmierczak K.M."/>
            <person name="Andrzejewski T.M."/>
            <person name="Davidsen T.M."/>
            <person name="Wayne K.J."/>
            <person name="Tettelin H."/>
            <person name="Glass J.I."/>
            <person name="Rusch D."/>
            <person name="Podicherti R."/>
            <person name="Tsui H.-C.T."/>
            <person name="Winkler M.E."/>
        </authorList>
    </citation>
    <scope>NUCLEOTIDE SEQUENCE</scope>
</reference>
<feature type="non-terminal residue" evidence="1">
    <location>
        <position position="45"/>
    </location>
</feature>
<accession>A0A382ST75</accession>
<protein>
    <recommendedName>
        <fullName evidence="2">PAS domain-containing protein</fullName>
    </recommendedName>
</protein>